<accession>A0A4R7UYA8</accession>
<feature type="transmembrane region" description="Helical" evidence="6">
    <location>
        <begin position="245"/>
        <end position="269"/>
    </location>
</feature>
<keyword evidence="4 6" id="KW-1133">Transmembrane helix</keyword>
<dbReference type="Proteomes" id="UP000294927">
    <property type="component" value="Unassembled WGS sequence"/>
</dbReference>
<evidence type="ECO:0000256" key="3">
    <source>
        <dbReference type="ARBA" id="ARBA00022692"/>
    </source>
</evidence>
<feature type="transmembrane region" description="Helical" evidence="6">
    <location>
        <begin position="38"/>
        <end position="59"/>
    </location>
</feature>
<evidence type="ECO:0000256" key="2">
    <source>
        <dbReference type="ARBA" id="ARBA00022475"/>
    </source>
</evidence>
<feature type="transmembrane region" description="Helical" evidence="6">
    <location>
        <begin position="164"/>
        <end position="184"/>
    </location>
</feature>
<sequence length="390" mass="38653">MAAMARYVLAATLARGANSGAAIGLLLLATETIRGPHAIAIGGLLAAGLTAPHALGPWVARHLDKSRDGRLFLAASFVGYGVALAAAGLAVGRVGIPVVLLLVVVAGACGPLLTGGLSSRVAGIAGPGEREQRRAEGWDSVSYGLSGTLGPAAVAGFAAVTSALAAVLALAAAAVLAAAITLTLPREASRERREVVSVREVLRLLVRHGPLRRVNVGTLATSFSLGGMPVVAVVLAGHLTDQAGAGATLVAAFGVGSLAGSLAVTAFPLHGSPDILTTRHVALLGVAAALCALAPNYPLALVAFALVGVANAPFVTATFAARSTYAPPDARAQVFVSMSSLKVATAAAGSALTGVATFLGPRGLPAATAIVVLLGALTCVVDRRLEAKPT</sequence>
<feature type="transmembrane region" description="Helical" evidence="6">
    <location>
        <begin position="98"/>
        <end position="119"/>
    </location>
</feature>
<keyword evidence="2" id="KW-1003">Cell membrane</keyword>
<comment type="caution">
    <text evidence="7">The sequence shown here is derived from an EMBL/GenBank/DDBJ whole genome shotgun (WGS) entry which is preliminary data.</text>
</comment>
<evidence type="ECO:0000256" key="5">
    <source>
        <dbReference type="ARBA" id="ARBA00023136"/>
    </source>
</evidence>
<dbReference type="GO" id="GO:0005886">
    <property type="term" value="C:plasma membrane"/>
    <property type="evidence" value="ECO:0007669"/>
    <property type="project" value="UniProtKB-SubCell"/>
</dbReference>
<feature type="transmembrane region" description="Helical" evidence="6">
    <location>
        <begin position="216"/>
        <end position="239"/>
    </location>
</feature>
<evidence type="ECO:0000256" key="6">
    <source>
        <dbReference type="SAM" id="Phobius"/>
    </source>
</evidence>
<evidence type="ECO:0000313" key="8">
    <source>
        <dbReference type="Proteomes" id="UP000294927"/>
    </source>
</evidence>
<feature type="transmembrane region" description="Helical" evidence="6">
    <location>
        <begin position="140"/>
        <end position="158"/>
    </location>
</feature>
<gene>
    <name evidence="7" type="ORF">CLV71_119205</name>
</gene>
<keyword evidence="5 6" id="KW-0472">Membrane</keyword>
<dbReference type="EMBL" id="SOCP01000019">
    <property type="protein sequence ID" value="TDV41883.1"/>
    <property type="molecule type" value="Genomic_DNA"/>
</dbReference>
<dbReference type="PANTHER" id="PTHR23513">
    <property type="entry name" value="INTEGRAL MEMBRANE EFFLUX PROTEIN-RELATED"/>
    <property type="match status" value="1"/>
</dbReference>
<evidence type="ECO:0000256" key="1">
    <source>
        <dbReference type="ARBA" id="ARBA00004651"/>
    </source>
</evidence>
<organism evidence="7 8">
    <name type="scientific">Actinophytocola oryzae</name>
    <dbReference type="NCBI Taxonomy" id="502181"/>
    <lineage>
        <taxon>Bacteria</taxon>
        <taxon>Bacillati</taxon>
        <taxon>Actinomycetota</taxon>
        <taxon>Actinomycetes</taxon>
        <taxon>Pseudonocardiales</taxon>
        <taxon>Pseudonocardiaceae</taxon>
    </lineage>
</organism>
<dbReference type="PANTHER" id="PTHR23513:SF11">
    <property type="entry name" value="STAPHYLOFERRIN A TRANSPORTER"/>
    <property type="match status" value="1"/>
</dbReference>
<reference evidence="7 8" key="1">
    <citation type="submission" date="2019-03" db="EMBL/GenBank/DDBJ databases">
        <title>Genomic Encyclopedia of Archaeal and Bacterial Type Strains, Phase II (KMG-II): from individual species to whole genera.</title>
        <authorList>
            <person name="Goeker M."/>
        </authorList>
    </citation>
    <scope>NUCLEOTIDE SEQUENCE [LARGE SCALE GENOMIC DNA]</scope>
    <source>
        <strain evidence="7 8">DSM 45499</strain>
    </source>
</reference>
<feature type="transmembrane region" description="Helical" evidence="6">
    <location>
        <begin position="364"/>
        <end position="381"/>
    </location>
</feature>
<dbReference type="Gene3D" id="1.20.1250.20">
    <property type="entry name" value="MFS general substrate transporter like domains"/>
    <property type="match status" value="1"/>
</dbReference>
<feature type="transmembrane region" description="Helical" evidence="6">
    <location>
        <begin position="281"/>
        <end position="297"/>
    </location>
</feature>
<dbReference type="AlphaFoldDB" id="A0A4R7UYA8"/>
<feature type="transmembrane region" description="Helical" evidence="6">
    <location>
        <begin position="71"/>
        <end position="92"/>
    </location>
</feature>
<keyword evidence="3 6" id="KW-0812">Transmembrane</keyword>
<name>A0A4R7UYA8_9PSEU</name>
<dbReference type="SUPFAM" id="SSF103473">
    <property type="entry name" value="MFS general substrate transporter"/>
    <property type="match status" value="1"/>
</dbReference>
<evidence type="ECO:0000313" key="7">
    <source>
        <dbReference type="EMBL" id="TDV41883.1"/>
    </source>
</evidence>
<comment type="subcellular location">
    <subcellularLocation>
        <location evidence="1">Cell membrane</location>
        <topology evidence="1">Multi-pass membrane protein</topology>
    </subcellularLocation>
</comment>
<dbReference type="InterPro" id="IPR036259">
    <property type="entry name" value="MFS_trans_sf"/>
</dbReference>
<evidence type="ECO:0000256" key="4">
    <source>
        <dbReference type="ARBA" id="ARBA00022989"/>
    </source>
</evidence>
<protein>
    <submittedName>
        <fullName evidence="7">Putative MFS family arabinose efflux permease</fullName>
    </submittedName>
</protein>
<keyword evidence="8" id="KW-1185">Reference proteome</keyword>
<proteinExistence type="predicted"/>